<dbReference type="EMBL" id="MCFA01000272">
    <property type="protein sequence ID" value="ORX95696.1"/>
    <property type="molecule type" value="Genomic_DNA"/>
</dbReference>
<gene>
    <name evidence="1" type="ORF">BCR34DRAFT_594075</name>
</gene>
<comment type="caution">
    <text evidence="1">The sequence shown here is derived from an EMBL/GenBank/DDBJ whole genome shotgun (WGS) entry which is preliminary data.</text>
</comment>
<reference evidence="1 2" key="1">
    <citation type="submission" date="2016-07" db="EMBL/GenBank/DDBJ databases">
        <title>Pervasive Adenine N6-methylation of Active Genes in Fungi.</title>
        <authorList>
            <consortium name="DOE Joint Genome Institute"/>
            <person name="Mondo S.J."/>
            <person name="Dannebaum R.O."/>
            <person name="Kuo R.C."/>
            <person name="Labutti K."/>
            <person name="Haridas S."/>
            <person name="Kuo A."/>
            <person name="Salamov A."/>
            <person name="Ahrendt S.R."/>
            <person name="Lipzen A."/>
            <person name="Sullivan W."/>
            <person name="Andreopoulos W.B."/>
            <person name="Clum A."/>
            <person name="Lindquist E."/>
            <person name="Daum C."/>
            <person name="Ramamoorthy G.K."/>
            <person name="Gryganskyi A."/>
            <person name="Culley D."/>
            <person name="Magnuson J.K."/>
            <person name="James T.Y."/>
            <person name="O'Malley M.A."/>
            <person name="Stajich J.E."/>
            <person name="Spatafora J.W."/>
            <person name="Visel A."/>
            <person name="Grigoriev I.V."/>
        </authorList>
    </citation>
    <scope>NUCLEOTIDE SEQUENCE [LARGE SCALE GENOMIC DNA]</scope>
    <source>
        <strain evidence="1 2">CBS 115471</strain>
    </source>
</reference>
<proteinExistence type="predicted"/>
<protein>
    <submittedName>
        <fullName evidence="1">Uncharacterized protein</fullName>
    </submittedName>
</protein>
<sequence>MRNLSPGAIAQMHEQLDASMPSSLLENDERMGLSAKSTIDGGRFGHPATVYAPSSFIDETSGKELYTIYKVELPPFGSNRLVVQYEPNVKTSPSYRISTMIAEQCLHAGLHVCEFVVSLEAFRALRDLPHSEVTRRLKIWSKERSKNMAVDQER</sequence>
<keyword evidence="2" id="KW-1185">Reference proteome</keyword>
<dbReference type="Proteomes" id="UP000193144">
    <property type="component" value="Unassembled WGS sequence"/>
</dbReference>
<evidence type="ECO:0000313" key="2">
    <source>
        <dbReference type="Proteomes" id="UP000193144"/>
    </source>
</evidence>
<dbReference type="AlphaFoldDB" id="A0A1Y1YD87"/>
<evidence type="ECO:0000313" key="1">
    <source>
        <dbReference type="EMBL" id="ORX95696.1"/>
    </source>
</evidence>
<accession>A0A1Y1YD87</accession>
<organism evidence="1 2">
    <name type="scientific">Clohesyomyces aquaticus</name>
    <dbReference type="NCBI Taxonomy" id="1231657"/>
    <lineage>
        <taxon>Eukaryota</taxon>
        <taxon>Fungi</taxon>
        <taxon>Dikarya</taxon>
        <taxon>Ascomycota</taxon>
        <taxon>Pezizomycotina</taxon>
        <taxon>Dothideomycetes</taxon>
        <taxon>Pleosporomycetidae</taxon>
        <taxon>Pleosporales</taxon>
        <taxon>Lindgomycetaceae</taxon>
        <taxon>Clohesyomyces</taxon>
    </lineage>
</organism>
<name>A0A1Y1YD87_9PLEO</name>